<feature type="region of interest" description="Disordered" evidence="1">
    <location>
        <begin position="1"/>
        <end position="25"/>
    </location>
</feature>
<feature type="compositionally biased region" description="Low complexity" evidence="1">
    <location>
        <begin position="1"/>
        <end position="19"/>
    </location>
</feature>
<evidence type="ECO:0000256" key="1">
    <source>
        <dbReference type="SAM" id="MobiDB-lite"/>
    </source>
</evidence>
<feature type="compositionally biased region" description="Basic and acidic residues" evidence="1">
    <location>
        <begin position="64"/>
        <end position="75"/>
    </location>
</feature>
<dbReference type="Proteomes" id="UP000887565">
    <property type="component" value="Unplaced"/>
</dbReference>
<dbReference type="WBParaSite" id="nRc.2.0.1.t07668-RA">
    <property type="protein sequence ID" value="nRc.2.0.1.t07668-RA"/>
    <property type="gene ID" value="nRc.2.0.1.g07668"/>
</dbReference>
<organism evidence="2 3">
    <name type="scientific">Romanomermis culicivorax</name>
    <name type="common">Nematode worm</name>
    <dbReference type="NCBI Taxonomy" id="13658"/>
    <lineage>
        <taxon>Eukaryota</taxon>
        <taxon>Metazoa</taxon>
        <taxon>Ecdysozoa</taxon>
        <taxon>Nematoda</taxon>
        <taxon>Enoplea</taxon>
        <taxon>Dorylaimia</taxon>
        <taxon>Mermithida</taxon>
        <taxon>Mermithoidea</taxon>
        <taxon>Mermithidae</taxon>
        <taxon>Romanomermis</taxon>
    </lineage>
</organism>
<proteinExistence type="predicted"/>
<evidence type="ECO:0000313" key="2">
    <source>
        <dbReference type="Proteomes" id="UP000887565"/>
    </source>
</evidence>
<dbReference type="AlphaFoldDB" id="A0A915I2I1"/>
<protein>
    <submittedName>
        <fullName evidence="3">Uncharacterized protein</fullName>
    </submittedName>
</protein>
<reference evidence="3" key="1">
    <citation type="submission" date="2022-11" db="UniProtKB">
        <authorList>
            <consortium name="WormBaseParasite"/>
        </authorList>
    </citation>
    <scope>IDENTIFICATION</scope>
</reference>
<evidence type="ECO:0000313" key="3">
    <source>
        <dbReference type="WBParaSite" id="nRc.2.0.1.t07668-RA"/>
    </source>
</evidence>
<feature type="region of interest" description="Disordered" evidence="1">
    <location>
        <begin position="55"/>
        <end position="77"/>
    </location>
</feature>
<sequence length="320" mass="36285">MSGDKNAASSLKSSNNGKSLGDKYRPEMEELNDLLIDLQNRAPISRFLFLHKTQGESTDGPRALSDKTEGDRTPGDKMVGLRTVESRLPQRPNKIDCLRLSTVPKDNYAIKYFVGIRIDTETCVSYESQGPRNQRRHYKMEPPLAASLIMFFPQCGPQTFYADGRHRHDAAHVNSAVQCFDVKAGGHTDSNDVKPQSHEDVNVDAPYRQIRPDNALIEDHIVALYAEKIWTSARTSFGYCGSNVQNFKSFNIMRDRLLASEIPKKTINAQNSEAVSADTIRNLIYKRRSHRSADFRVYAMQTGRKRLQLHDFAVDYVTRI</sequence>
<accession>A0A915I2I1</accession>
<name>A0A915I2I1_ROMCU</name>
<keyword evidence="2" id="KW-1185">Reference proteome</keyword>